<keyword evidence="4" id="KW-1185">Reference proteome</keyword>
<protein>
    <submittedName>
        <fullName evidence="3">Conserved hypothetical secreted protein</fullName>
    </submittedName>
</protein>
<name>B2HLD4_MYCMM</name>
<dbReference type="InterPro" id="IPR007969">
    <property type="entry name" value="DUF732"/>
</dbReference>
<evidence type="ECO:0000256" key="1">
    <source>
        <dbReference type="SAM" id="MobiDB-lite"/>
    </source>
</evidence>
<dbReference type="Pfam" id="PF05305">
    <property type="entry name" value="DUF732"/>
    <property type="match status" value="1"/>
</dbReference>
<dbReference type="OrthoDB" id="4753910at2"/>
<organism evidence="3 4">
    <name type="scientific">Mycobacterium marinum (strain ATCC BAA-535 / M)</name>
    <dbReference type="NCBI Taxonomy" id="216594"/>
    <lineage>
        <taxon>Bacteria</taxon>
        <taxon>Bacillati</taxon>
        <taxon>Actinomycetota</taxon>
        <taxon>Actinomycetes</taxon>
        <taxon>Mycobacteriales</taxon>
        <taxon>Mycobacteriaceae</taxon>
        <taxon>Mycobacterium</taxon>
        <taxon>Mycobacterium ulcerans group</taxon>
    </lineage>
</organism>
<reference evidence="3 4" key="1">
    <citation type="journal article" date="2008" name="Genome Res.">
        <title>Insights from the complete genome sequence of Mycobacterium marinum on the evolution of Mycobacterium tuberculosis.</title>
        <authorList>
            <person name="Stinear T.P."/>
            <person name="Seemann T."/>
            <person name="Harrison P.F."/>
            <person name="Jenkin G.A."/>
            <person name="Davies J.K."/>
            <person name="Johnson P.D."/>
            <person name="Abdellah Z."/>
            <person name="Arrowsmith C."/>
            <person name="Chillingworth T."/>
            <person name="Churcher C."/>
            <person name="Clarke K."/>
            <person name="Cronin A."/>
            <person name="Davis P."/>
            <person name="Goodhead I."/>
            <person name="Holroyd N."/>
            <person name="Jagels K."/>
            <person name="Lord A."/>
            <person name="Moule S."/>
            <person name="Mungall K."/>
            <person name="Norbertczak H."/>
            <person name="Quail M.A."/>
            <person name="Rabbinowitsch E."/>
            <person name="Walker D."/>
            <person name="White B."/>
            <person name="Whitehead S."/>
            <person name="Small P.L."/>
            <person name="Brosch R."/>
            <person name="Ramakrishnan L."/>
            <person name="Fischbach M.A."/>
            <person name="Parkhill J."/>
            <person name="Cole S.T."/>
        </authorList>
    </citation>
    <scope>NUCLEOTIDE SEQUENCE [LARGE SCALE GENOMIC DNA]</scope>
    <source>
        <strain evidence="4">ATCC BAA-535 / M</strain>
    </source>
</reference>
<feature type="region of interest" description="Disordered" evidence="1">
    <location>
        <begin position="76"/>
        <end position="133"/>
    </location>
</feature>
<proteinExistence type="predicted"/>
<evidence type="ECO:0000313" key="4">
    <source>
        <dbReference type="Proteomes" id="UP000001190"/>
    </source>
</evidence>
<gene>
    <name evidence="3" type="ordered locus">MMAR_5261</name>
</gene>
<feature type="region of interest" description="Disordered" evidence="1">
    <location>
        <begin position="1"/>
        <end position="27"/>
    </location>
</feature>
<sequence>MACPAPETAAALAPSVDTASVPDISEPPLAADTGLAWSVYDPSPVPVRTWHETERWAVGVVLASLLIAGTVALARPSSPRTAPSVVAELGDRPTDLVPPESKPESAPTTVSPATLPASPGLVEHLRPPTRAEGGLNRDATYISMLQSYGMTITDPSVVVADGRRVCVLIRQGYSAVEVTRAYMSSNGTLRPIDAANVVVAAVSVYCPEFTSSLGG</sequence>
<feature type="domain" description="DUF732" evidence="2">
    <location>
        <begin position="138"/>
        <end position="208"/>
    </location>
</feature>
<dbReference type="KEGG" id="mmi:MMAR_5261"/>
<dbReference type="Proteomes" id="UP000001190">
    <property type="component" value="Chromosome"/>
</dbReference>
<dbReference type="HOGENOM" id="CLU_1282047_0_0_11"/>
<evidence type="ECO:0000313" key="3">
    <source>
        <dbReference type="EMBL" id="ACC43666.1"/>
    </source>
</evidence>
<feature type="compositionally biased region" description="Low complexity" evidence="1">
    <location>
        <begin position="1"/>
        <end position="14"/>
    </location>
</feature>
<dbReference type="AlphaFoldDB" id="B2HLD4"/>
<accession>B2HLD4</accession>
<dbReference type="EMBL" id="CP000854">
    <property type="protein sequence ID" value="ACC43666.1"/>
    <property type="molecule type" value="Genomic_DNA"/>
</dbReference>
<dbReference type="STRING" id="216594.MMAR_5261"/>
<evidence type="ECO:0000259" key="2">
    <source>
        <dbReference type="Pfam" id="PF05305"/>
    </source>
</evidence>